<name>A0AAV5KT73_9ROSI</name>
<dbReference type="AlphaFoldDB" id="A0AAV5KT73"/>
<dbReference type="Proteomes" id="UP001054252">
    <property type="component" value="Unassembled WGS sequence"/>
</dbReference>
<dbReference type="Gene3D" id="1.25.40.10">
    <property type="entry name" value="Tetratricopeptide repeat domain"/>
    <property type="match status" value="1"/>
</dbReference>
<dbReference type="InterPro" id="IPR011990">
    <property type="entry name" value="TPR-like_helical_dom_sf"/>
</dbReference>
<keyword evidence="4" id="KW-1133">Transmembrane helix</keyword>
<keyword evidence="4" id="KW-0472">Membrane</keyword>
<evidence type="ECO:0008006" key="7">
    <source>
        <dbReference type="Google" id="ProtNLM"/>
    </source>
</evidence>
<dbReference type="Pfam" id="PF13041">
    <property type="entry name" value="PPR_2"/>
    <property type="match status" value="1"/>
</dbReference>
<feature type="repeat" description="PPR" evidence="3">
    <location>
        <begin position="44"/>
        <end position="78"/>
    </location>
</feature>
<evidence type="ECO:0000256" key="2">
    <source>
        <dbReference type="ARBA" id="ARBA00022737"/>
    </source>
</evidence>
<evidence type="ECO:0000256" key="4">
    <source>
        <dbReference type="SAM" id="Phobius"/>
    </source>
</evidence>
<dbReference type="EMBL" id="BPVZ01000077">
    <property type="protein sequence ID" value="GKV27849.1"/>
    <property type="molecule type" value="Genomic_DNA"/>
</dbReference>
<dbReference type="Pfam" id="PF01535">
    <property type="entry name" value="PPR"/>
    <property type="match status" value="1"/>
</dbReference>
<dbReference type="PANTHER" id="PTHR47941">
    <property type="entry name" value="PENTATRICOPEPTIDE REPEAT-CONTAINING PROTEIN 3, MITOCHONDRIAL"/>
    <property type="match status" value="1"/>
</dbReference>
<dbReference type="PROSITE" id="PS51375">
    <property type="entry name" value="PPR"/>
    <property type="match status" value="1"/>
</dbReference>
<keyword evidence="6" id="KW-1185">Reference proteome</keyword>
<accession>A0AAV5KT73</accession>
<feature type="transmembrane region" description="Helical" evidence="4">
    <location>
        <begin position="6"/>
        <end position="30"/>
    </location>
</feature>
<comment type="similarity">
    <text evidence="1">Belongs to the PPR family. P subfamily.</text>
</comment>
<comment type="caution">
    <text evidence="5">The sequence shown here is derived from an EMBL/GenBank/DDBJ whole genome shotgun (WGS) entry which is preliminary data.</text>
</comment>
<protein>
    <recommendedName>
        <fullName evidence="7">Pentatricopeptide repeat-containing protein</fullName>
    </recommendedName>
</protein>
<keyword evidence="2" id="KW-0677">Repeat</keyword>
<sequence length="132" mass="14093">MELEGIRHGVVTLNILINCLCGLGVLSFGFSTLGKMFKLAIEPDVITFNTLINGLCVQGKFAESVTVFNEMVRDGYQPDSGTVGKTAEAIQLLKKIEQGGFQPNAVVCNTVIGSLSAFARIGSSLRHSTSLK</sequence>
<evidence type="ECO:0000256" key="1">
    <source>
        <dbReference type="ARBA" id="ARBA00007626"/>
    </source>
</evidence>
<proteinExistence type="inferred from homology"/>
<evidence type="ECO:0000313" key="6">
    <source>
        <dbReference type="Proteomes" id="UP001054252"/>
    </source>
</evidence>
<evidence type="ECO:0000256" key="3">
    <source>
        <dbReference type="PROSITE-ProRule" id="PRU00708"/>
    </source>
</evidence>
<dbReference type="InterPro" id="IPR002885">
    <property type="entry name" value="PPR_rpt"/>
</dbReference>
<evidence type="ECO:0000313" key="5">
    <source>
        <dbReference type="EMBL" id="GKV27849.1"/>
    </source>
</evidence>
<reference evidence="5 6" key="1">
    <citation type="journal article" date="2021" name="Commun. Biol.">
        <title>The genome of Shorea leprosula (Dipterocarpaceae) highlights the ecological relevance of drought in aseasonal tropical rainforests.</title>
        <authorList>
            <person name="Ng K.K.S."/>
            <person name="Kobayashi M.J."/>
            <person name="Fawcett J.A."/>
            <person name="Hatakeyama M."/>
            <person name="Paape T."/>
            <person name="Ng C.H."/>
            <person name="Ang C.C."/>
            <person name="Tnah L.H."/>
            <person name="Lee C.T."/>
            <person name="Nishiyama T."/>
            <person name="Sese J."/>
            <person name="O'Brien M.J."/>
            <person name="Copetti D."/>
            <person name="Mohd Noor M.I."/>
            <person name="Ong R.C."/>
            <person name="Putra M."/>
            <person name="Sireger I.Z."/>
            <person name="Indrioko S."/>
            <person name="Kosugi Y."/>
            <person name="Izuno A."/>
            <person name="Isagi Y."/>
            <person name="Lee S.L."/>
            <person name="Shimizu K.K."/>
        </authorList>
    </citation>
    <scope>NUCLEOTIDE SEQUENCE [LARGE SCALE GENOMIC DNA]</scope>
    <source>
        <strain evidence="5">214</strain>
    </source>
</reference>
<keyword evidence="4" id="KW-0812">Transmembrane</keyword>
<gene>
    <name evidence="5" type="ORF">SLEP1_g36969</name>
</gene>
<organism evidence="5 6">
    <name type="scientific">Rubroshorea leprosula</name>
    <dbReference type="NCBI Taxonomy" id="152421"/>
    <lineage>
        <taxon>Eukaryota</taxon>
        <taxon>Viridiplantae</taxon>
        <taxon>Streptophyta</taxon>
        <taxon>Embryophyta</taxon>
        <taxon>Tracheophyta</taxon>
        <taxon>Spermatophyta</taxon>
        <taxon>Magnoliopsida</taxon>
        <taxon>eudicotyledons</taxon>
        <taxon>Gunneridae</taxon>
        <taxon>Pentapetalae</taxon>
        <taxon>rosids</taxon>
        <taxon>malvids</taxon>
        <taxon>Malvales</taxon>
        <taxon>Dipterocarpaceae</taxon>
        <taxon>Rubroshorea</taxon>
    </lineage>
</organism>
<dbReference type="NCBIfam" id="TIGR00756">
    <property type="entry name" value="PPR"/>
    <property type="match status" value="1"/>
</dbReference>